<dbReference type="PANTHER" id="PTHR43022:SF1">
    <property type="entry name" value="PROTEIN SMF"/>
    <property type="match status" value="1"/>
</dbReference>
<dbReference type="InterPro" id="IPR003488">
    <property type="entry name" value="DprA"/>
</dbReference>
<dbReference type="InterPro" id="IPR036388">
    <property type="entry name" value="WH-like_DNA-bd_sf"/>
</dbReference>
<evidence type="ECO:0000313" key="5">
    <source>
        <dbReference type="Proteomes" id="UP001501803"/>
    </source>
</evidence>
<dbReference type="Pfam" id="PF02481">
    <property type="entry name" value="DNA_processg_A"/>
    <property type="match status" value="1"/>
</dbReference>
<comment type="caution">
    <text evidence="4">The sequence shown here is derived from an EMBL/GenBank/DDBJ whole genome shotgun (WGS) entry which is preliminary data.</text>
</comment>
<dbReference type="Pfam" id="PF17782">
    <property type="entry name" value="WHD_DprA"/>
    <property type="match status" value="1"/>
</dbReference>
<dbReference type="RefSeq" id="WP_345063115.1">
    <property type="nucleotide sequence ID" value="NZ_BAABCN010000002.1"/>
</dbReference>
<dbReference type="Gene3D" id="3.40.50.450">
    <property type="match status" value="1"/>
</dbReference>
<dbReference type="Gene3D" id="1.10.10.10">
    <property type="entry name" value="Winged helix-like DNA-binding domain superfamily/Winged helix DNA-binding domain"/>
    <property type="match status" value="1"/>
</dbReference>
<sequence length="416" mass="43551">MKQFGIDESQVRDLVGAVAVEPVEDEVAMADLFARAAWTCITEPGDGVAGMLVGSLGASTALTALLETWTIEHLIGAVQDASGVVDDDLASRLDDGLQRWRHRLSSAEVIRVLKQSARVSAGLLVPGHRLWPRALNDLGDRTPIALWWRGVPNALLALENAISLVGARAATGYGEHVAMEAAAGLVDRGFAIVSGAAYGIDGMAHRSALASRGHTVAFLAGGVDRFYPSGHDELLSRIVSSGAVVSELPCGAAPTKWRFLARNRLIAASSSATVVLEAGWRSGTINTAGHAAELGRPLGAVPGPVTSPNSAGCHKLLREYDAVCVTNAAEMAELAGSMTQMAFDSFDDPEPQGAIGSGRTSEQVRVFDALSTRAPRPIPDLARRAGLSTGAVIGALGTLEMEGAVRLRESGWVRAR</sequence>
<dbReference type="InterPro" id="IPR041614">
    <property type="entry name" value="DprA_WH"/>
</dbReference>
<dbReference type="EMBL" id="BAABCN010000002">
    <property type="protein sequence ID" value="GAA3869417.1"/>
    <property type="molecule type" value="Genomic_DNA"/>
</dbReference>
<reference evidence="5" key="1">
    <citation type="journal article" date="2019" name="Int. J. Syst. Evol. Microbiol.">
        <title>The Global Catalogue of Microorganisms (GCM) 10K type strain sequencing project: providing services to taxonomists for standard genome sequencing and annotation.</title>
        <authorList>
            <consortium name="The Broad Institute Genomics Platform"/>
            <consortium name="The Broad Institute Genome Sequencing Center for Infectious Disease"/>
            <person name="Wu L."/>
            <person name="Ma J."/>
        </authorList>
    </citation>
    <scope>NUCLEOTIDE SEQUENCE [LARGE SCALE GENOMIC DNA]</scope>
    <source>
        <strain evidence="5">JCM 17021</strain>
    </source>
</reference>
<proteinExistence type="inferred from homology"/>
<feature type="domain" description="DprA winged helix" evidence="3">
    <location>
        <begin position="358"/>
        <end position="406"/>
    </location>
</feature>
<accession>A0ABP7K8P1</accession>
<evidence type="ECO:0000313" key="4">
    <source>
        <dbReference type="EMBL" id="GAA3869417.1"/>
    </source>
</evidence>
<gene>
    <name evidence="4" type="primary">dprA</name>
    <name evidence="4" type="ORF">GCM10022381_10900</name>
</gene>
<dbReference type="SUPFAM" id="SSF102405">
    <property type="entry name" value="MCP/YpsA-like"/>
    <property type="match status" value="1"/>
</dbReference>
<organism evidence="4 5">
    <name type="scientific">Leifsonia kafniensis</name>
    <dbReference type="NCBI Taxonomy" id="475957"/>
    <lineage>
        <taxon>Bacteria</taxon>
        <taxon>Bacillati</taxon>
        <taxon>Actinomycetota</taxon>
        <taxon>Actinomycetes</taxon>
        <taxon>Micrococcales</taxon>
        <taxon>Microbacteriaceae</taxon>
        <taxon>Leifsonia</taxon>
    </lineage>
</organism>
<feature type="domain" description="Smf/DprA SLOG" evidence="2">
    <location>
        <begin position="124"/>
        <end position="333"/>
    </location>
</feature>
<dbReference type="InterPro" id="IPR057666">
    <property type="entry name" value="DrpA_SLOG"/>
</dbReference>
<comment type="similarity">
    <text evidence="1">Belongs to the DprA/Smf family.</text>
</comment>
<keyword evidence="5" id="KW-1185">Reference proteome</keyword>
<protein>
    <submittedName>
        <fullName evidence="4">DNA-processing protein DprA</fullName>
    </submittedName>
</protein>
<evidence type="ECO:0000256" key="1">
    <source>
        <dbReference type="ARBA" id="ARBA00006525"/>
    </source>
</evidence>
<dbReference type="Proteomes" id="UP001501803">
    <property type="component" value="Unassembled WGS sequence"/>
</dbReference>
<evidence type="ECO:0000259" key="2">
    <source>
        <dbReference type="Pfam" id="PF02481"/>
    </source>
</evidence>
<name>A0ABP7K8P1_9MICO</name>
<evidence type="ECO:0000259" key="3">
    <source>
        <dbReference type="Pfam" id="PF17782"/>
    </source>
</evidence>
<dbReference type="PANTHER" id="PTHR43022">
    <property type="entry name" value="PROTEIN SMF"/>
    <property type="match status" value="1"/>
</dbReference>